<organism evidence="1 2">
    <name type="scientific">Mumia zhuanghuii</name>
    <dbReference type="NCBI Taxonomy" id="2585211"/>
    <lineage>
        <taxon>Bacteria</taxon>
        <taxon>Bacillati</taxon>
        <taxon>Actinomycetota</taxon>
        <taxon>Actinomycetes</taxon>
        <taxon>Propionibacteriales</taxon>
        <taxon>Nocardioidaceae</taxon>
        <taxon>Mumia</taxon>
    </lineage>
</organism>
<dbReference type="OrthoDB" id="9761519at2"/>
<dbReference type="EMBL" id="VDFR01000030">
    <property type="protein sequence ID" value="TNC49050.1"/>
    <property type="molecule type" value="Genomic_DNA"/>
</dbReference>
<dbReference type="PANTHER" id="PTHR36848:SF2">
    <property type="entry name" value="SECRETED PROTEIN"/>
    <property type="match status" value="1"/>
</dbReference>
<dbReference type="RefSeq" id="WP_139105544.1">
    <property type="nucleotide sequence ID" value="NZ_VDFR01000030.1"/>
</dbReference>
<accession>A0A5C4MWS7</accession>
<dbReference type="InterPro" id="IPR006311">
    <property type="entry name" value="TAT_signal"/>
</dbReference>
<comment type="caution">
    <text evidence="1">The sequence shown here is derived from an EMBL/GenBank/DDBJ whole genome shotgun (WGS) entry which is preliminary data.</text>
</comment>
<dbReference type="Pfam" id="PF17132">
    <property type="entry name" value="Glyco_hydro_106"/>
    <property type="match status" value="2"/>
</dbReference>
<dbReference type="InterPro" id="IPR008979">
    <property type="entry name" value="Galactose-bd-like_sf"/>
</dbReference>
<reference evidence="1 2" key="1">
    <citation type="submission" date="2019-05" db="EMBL/GenBank/DDBJ databases">
        <title>Mumia sp. nov., isolated from the intestinal contents of plateau pika (Ochotona curzoniae) in the Qinghai-Tibet plateau of China.</title>
        <authorList>
            <person name="Tian Z."/>
        </authorList>
    </citation>
    <scope>NUCLEOTIDE SEQUENCE [LARGE SCALE GENOMIC DNA]</scope>
    <source>
        <strain evidence="2">527</strain>
    </source>
</reference>
<dbReference type="InterPro" id="IPR053161">
    <property type="entry name" value="Ulvan_degrading_GH"/>
</dbReference>
<evidence type="ECO:0000313" key="2">
    <source>
        <dbReference type="Proteomes" id="UP000306740"/>
    </source>
</evidence>
<dbReference type="NCBIfam" id="TIGR01409">
    <property type="entry name" value="TAT_signal_seq"/>
    <property type="match status" value="1"/>
</dbReference>
<sequence>MPDRPSQSSLSRRTFIAASAVAGAGLALGPGANVPATASPASATGWRGVEQVFADPESRYGARFRWWWPHGLVDERQIQREVRDIARAGFGGMEIADVHHSARDAGGLDPEGHGWGTPAWTAAVKAAFQQADRDGVTLDLTAGPSWPAAVPGVTPDDDAAIKELAHGVVTLEAGQTYDDRVPAPVVAAEEHVEKTTLLAVQAVRLVTPSTRESALDQSSLVDLTAQVTDGHVTWTAPDDGTWLLFSYWERGSGQLPEAGPHSTPEAYVIDHFSAKGTKAVTDFWEEHILDRELRRLIKRAGATFFEDSLEIETGATIWTPGMLEAFRARNGYDLTPFLPVIVEVKEKYLYTYDADLTTRVRDDLAMTFSDLYRDHHLIPLRDWAHDLGLELRIQAYGLETDTLAHSGILDQPETESLGFKNLDDYRVMAGGRDLAGRTILSCEAAAYNGAAYNVTWDRVLTTLNSIYAAGVNQAVLHGYPYAEAPGAAWPGFAAFSPYNGAQGYSEAWGPRQPSWKHVPKIADYLRRTQWALQQGVNRTDLVYFRQKGWAATGIGAQWATNDGIPLGWSHSFVSSAAFVDPSVTLRDGRLAPEGPAYKAMVVEGDAFRGRRTTLTVEAAKKIADLAKRGFPVVFLGDWSRPTADGQGTAAEDAAVAEAVRTAFAQPNVRNAAVAADIPTALAALGVEPQVAHERSTVVHQHRRTADADLFMLANGRHAENRPLALVEQEVTLTATRGGDLVPFVLDAWTGEVRRLAVYRQEGRSFAVRVRLTPGSSTVIALAPTRWADKRSAKSVHVVDTDAADARLEGRSVVVRASAPGAYAVALSDGTTRTARFSTVPDVVALPSWTLVVEDWRPGRTPTTTDTVRSVHRLEALVPWSEVQGLEDASGIGRYTTTVTLPRTWDRTIGAYLDLGSVLGTYAVKVNNHRVDAASPTDTRLDVGHLLRAGVNHVEVEVATTLFNRMRTAQPEVFGAANRVRTGLVGPVRLLPYGEATVTA</sequence>
<evidence type="ECO:0000313" key="1">
    <source>
        <dbReference type="EMBL" id="TNC49050.1"/>
    </source>
</evidence>
<dbReference type="Gene3D" id="2.60.120.260">
    <property type="entry name" value="Galactose-binding domain-like"/>
    <property type="match status" value="1"/>
</dbReference>
<protein>
    <submittedName>
        <fullName evidence="1">Twin-arginine translocation signal domain-containing protein</fullName>
    </submittedName>
</protein>
<gene>
    <name evidence="1" type="ORF">FHE65_06260</name>
</gene>
<dbReference type="SUPFAM" id="SSF49785">
    <property type="entry name" value="Galactose-binding domain-like"/>
    <property type="match status" value="1"/>
</dbReference>
<dbReference type="PROSITE" id="PS51318">
    <property type="entry name" value="TAT"/>
    <property type="match status" value="1"/>
</dbReference>
<name>A0A5C4MWS7_9ACTN</name>
<proteinExistence type="predicted"/>
<dbReference type="Proteomes" id="UP000306740">
    <property type="component" value="Unassembled WGS sequence"/>
</dbReference>
<dbReference type="PANTHER" id="PTHR36848">
    <property type="entry name" value="DNA-BINDING PROTEIN (PUTATIVE SECRETED PROTEIN)-RELATED"/>
    <property type="match status" value="1"/>
</dbReference>
<dbReference type="AlphaFoldDB" id="A0A5C4MWS7"/>
<dbReference type="InterPro" id="IPR019546">
    <property type="entry name" value="TAT_signal_bac_arc"/>
</dbReference>